<keyword evidence="3" id="KW-0547">Nucleotide-binding</keyword>
<dbReference type="Pfam" id="PF02816">
    <property type="entry name" value="Alpha_kinase"/>
    <property type="match status" value="1"/>
</dbReference>
<dbReference type="Gene3D" id="3.20.200.10">
    <property type="entry name" value="MHCK/EF2 kinase"/>
    <property type="match status" value="1"/>
</dbReference>
<evidence type="ECO:0000256" key="3">
    <source>
        <dbReference type="ARBA" id="ARBA00022741"/>
    </source>
</evidence>
<evidence type="ECO:0000256" key="5">
    <source>
        <dbReference type="ARBA" id="ARBA00022840"/>
    </source>
</evidence>
<dbReference type="InterPro" id="IPR004166">
    <property type="entry name" value="a-kinase_dom"/>
</dbReference>
<keyword evidence="8" id="KW-1185">Reference proteome</keyword>
<evidence type="ECO:0000256" key="2">
    <source>
        <dbReference type="ARBA" id="ARBA00022679"/>
    </source>
</evidence>
<feature type="domain" description="Alpha-type protein kinase" evidence="6">
    <location>
        <begin position="1"/>
        <end position="203"/>
    </location>
</feature>
<name>A0AAD6S2M8_9AGAR</name>
<dbReference type="AlphaFoldDB" id="A0AAD6S2M8"/>
<comment type="caution">
    <text evidence="7">The sequence shown here is derived from an EMBL/GenBank/DDBJ whole genome shotgun (WGS) entry which is preliminary data.</text>
</comment>
<dbReference type="EMBL" id="JARJCM010000305">
    <property type="protein sequence ID" value="KAJ7019166.1"/>
    <property type="molecule type" value="Genomic_DNA"/>
</dbReference>
<evidence type="ECO:0000256" key="1">
    <source>
        <dbReference type="ARBA" id="ARBA00022527"/>
    </source>
</evidence>
<gene>
    <name evidence="7" type="ORF">C8F04DRAFT_1242787</name>
</gene>
<evidence type="ECO:0000313" key="7">
    <source>
        <dbReference type="EMBL" id="KAJ7019166.1"/>
    </source>
</evidence>
<evidence type="ECO:0000313" key="8">
    <source>
        <dbReference type="Proteomes" id="UP001218188"/>
    </source>
</evidence>
<dbReference type="SUPFAM" id="SSF56112">
    <property type="entry name" value="Protein kinase-like (PK-like)"/>
    <property type="match status" value="1"/>
</dbReference>
<reference evidence="7" key="1">
    <citation type="submission" date="2023-03" db="EMBL/GenBank/DDBJ databases">
        <title>Massive genome expansion in bonnet fungi (Mycena s.s.) driven by repeated elements and novel gene families across ecological guilds.</title>
        <authorList>
            <consortium name="Lawrence Berkeley National Laboratory"/>
            <person name="Harder C.B."/>
            <person name="Miyauchi S."/>
            <person name="Viragh M."/>
            <person name="Kuo A."/>
            <person name="Thoen E."/>
            <person name="Andreopoulos B."/>
            <person name="Lu D."/>
            <person name="Skrede I."/>
            <person name="Drula E."/>
            <person name="Henrissat B."/>
            <person name="Morin E."/>
            <person name="Kohler A."/>
            <person name="Barry K."/>
            <person name="LaButti K."/>
            <person name="Morin E."/>
            <person name="Salamov A."/>
            <person name="Lipzen A."/>
            <person name="Mereny Z."/>
            <person name="Hegedus B."/>
            <person name="Baldrian P."/>
            <person name="Stursova M."/>
            <person name="Weitz H."/>
            <person name="Taylor A."/>
            <person name="Grigoriev I.V."/>
            <person name="Nagy L.G."/>
            <person name="Martin F."/>
            <person name="Kauserud H."/>
        </authorList>
    </citation>
    <scope>NUCLEOTIDE SEQUENCE</scope>
    <source>
        <strain evidence="7">CBHHK200</strain>
    </source>
</reference>
<keyword evidence="5" id="KW-0067">ATP-binding</keyword>
<dbReference type="InterPro" id="IPR011009">
    <property type="entry name" value="Kinase-like_dom_sf"/>
</dbReference>
<evidence type="ECO:0000259" key="6">
    <source>
        <dbReference type="PROSITE" id="PS51158"/>
    </source>
</evidence>
<evidence type="ECO:0000256" key="4">
    <source>
        <dbReference type="ARBA" id="ARBA00022777"/>
    </source>
</evidence>
<keyword evidence="2" id="KW-0808">Transferase</keyword>
<organism evidence="7 8">
    <name type="scientific">Mycena alexandri</name>
    <dbReference type="NCBI Taxonomy" id="1745969"/>
    <lineage>
        <taxon>Eukaryota</taxon>
        <taxon>Fungi</taxon>
        <taxon>Dikarya</taxon>
        <taxon>Basidiomycota</taxon>
        <taxon>Agaricomycotina</taxon>
        <taxon>Agaricomycetes</taxon>
        <taxon>Agaricomycetidae</taxon>
        <taxon>Agaricales</taxon>
        <taxon>Marasmiineae</taxon>
        <taxon>Mycenaceae</taxon>
        <taxon>Mycena</taxon>
    </lineage>
</organism>
<dbReference type="GO" id="GO:0004674">
    <property type="term" value="F:protein serine/threonine kinase activity"/>
    <property type="evidence" value="ECO:0007669"/>
    <property type="project" value="UniProtKB-KW"/>
</dbReference>
<dbReference type="Proteomes" id="UP001218188">
    <property type="component" value="Unassembled WGS sequence"/>
</dbReference>
<keyword evidence="4" id="KW-0418">Kinase</keyword>
<dbReference type="PROSITE" id="PS51158">
    <property type="entry name" value="ALPHA_KINASE"/>
    <property type="match status" value="1"/>
</dbReference>
<dbReference type="PANTHER" id="PTHR45992">
    <property type="entry name" value="EUKARYOTIC ELONGATION FACTOR 2 KINASE-RELATED"/>
    <property type="match status" value="1"/>
</dbReference>
<keyword evidence="1" id="KW-0723">Serine/threonine-protein kinase</keyword>
<accession>A0AAD6S2M8</accession>
<dbReference type="GO" id="GO:0005524">
    <property type="term" value="F:ATP binding"/>
    <property type="evidence" value="ECO:0007669"/>
    <property type="project" value="UniProtKB-KW"/>
</dbReference>
<dbReference type="InterPro" id="IPR051852">
    <property type="entry name" value="Alpha-type_PK"/>
</dbReference>
<protein>
    <recommendedName>
        <fullName evidence="6">Alpha-type protein kinase domain-containing protein</fullName>
    </recommendedName>
</protein>
<proteinExistence type="predicted"/>
<sequence>MRAKKEVYSYKSGQMECGSVDEQLLGEEMDVLICDASVRGHGMKIQQGTYSLDNILVPIALKTLHIPDLVPWNGAGDTPYLLFSATDRTTRTYITQPWESGVKFSVHSLGRDGVQGIVHGILTAFSHFTYQYSNHRSVYTDFQGRQPNNWRLEVFDSRTHMRTLKDSPSGYPAFEDQGREGIDLFVHNHICGSVCGDLGLNSIPLVFPACLNPSHE</sequence>